<organism evidence="2 3">
    <name type="scientific">Tamaricihabitans halophyticus</name>
    <dbReference type="NCBI Taxonomy" id="1262583"/>
    <lineage>
        <taxon>Bacteria</taxon>
        <taxon>Bacillati</taxon>
        <taxon>Actinomycetota</taxon>
        <taxon>Actinomycetes</taxon>
        <taxon>Pseudonocardiales</taxon>
        <taxon>Pseudonocardiaceae</taxon>
        <taxon>Tamaricihabitans</taxon>
    </lineage>
</organism>
<dbReference type="Gene3D" id="1.20.120.680">
    <property type="entry name" value="Formiminotetrahydrofolate cyclodeaminase monomer, up-and-down helical bundle"/>
    <property type="match status" value="1"/>
</dbReference>
<gene>
    <name evidence="2" type="ORF">EV191_106208</name>
</gene>
<keyword evidence="3" id="KW-1185">Reference proteome</keyword>
<dbReference type="GO" id="GO:0003824">
    <property type="term" value="F:catalytic activity"/>
    <property type="evidence" value="ECO:0007669"/>
    <property type="project" value="InterPro"/>
</dbReference>
<evidence type="ECO:0000313" key="2">
    <source>
        <dbReference type="EMBL" id="TCP52044.1"/>
    </source>
</evidence>
<sequence>MDRTVREYLAEVAAPAPSATGGSVCAITVAAAAGLVGMTAGISRQLDDAPAIEESARELRERAVHLAGADSASYRAVCTVQRLAQDSPACSQAVRDALIAAAQPPLKIAKLAAEVASLAALLSAHGNQVARGDAITAASLAAASARSAATLVRINLTSAGLDTGGAVEAEAAASSAKRSAQLAQDALANGHSVS</sequence>
<dbReference type="SUPFAM" id="SSF101262">
    <property type="entry name" value="Methenyltetrahydrofolate cyclohydrolase-like"/>
    <property type="match status" value="1"/>
</dbReference>
<dbReference type="InterPro" id="IPR007044">
    <property type="entry name" value="Cyclodeamin/CycHdrlase"/>
</dbReference>
<dbReference type="RefSeq" id="WP_132877894.1">
    <property type="nucleotide sequence ID" value="NZ_SLXQ01000006.1"/>
</dbReference>
<dbReference type="Proteomes" id="UP000294911">
    <property type="component" value="Unassembled WGS sequence"/>
</dbReference>
<name>A0A4R2QSE7_9PSEU</name>
<feature type="domain" description="Cyclodeaminase/cyclohydrolase" evidence="1">
    <location>
        <begin position="4"/>
        <end position="158"/>
    </location>
</feature>
<dbReference type="Pfam" id="PF04961">
    <property type="entry name" value="FTCD_C"/>
    <property type="match status" value="1"/>
</dbReference>
<reference evidence="2 3" key="1">
    <citation type="submission" date="2019-03" db="EMBL/GenBank/DDBJ databases">
        <title>Genomic Encyclopedia of Type Strains, Phase IV (KMG-IV): sequencing the most valuable type-strain genomes for metagenomic binning, comparative biology and taxonomic classification.</title>
        <authorList>
            <person name="Goeker M."/>
        </authorList>
    </citation>
    <scope>NUCLEOTIDE SEQUENCE [LARGE SCALE GENOMIC DNA]</scope>
    <source>
        <strain evidence="2 3">DSM 45765</strain>
    </source>
</reference>
<proteinExistence type="predicted"/>
<evidence type="ECO:0000259" key="1">
    <source>
        <dbReference type="Pfam" id="PF04961"/>
    </source>
</evidence>
<accession>A0A4R2QSE7</accession>
<evidence type="ECO:0000313" key="3">
    <source>
        <dbReference type="Proteomes" id="UP000294911"/>
    </source>
</evidence>
<dbReference type="InterPro" id="IPR036178">
    <property type="entry name" value="Formintransfe-cycloase-like_sf"/>
</dbReference>
<dbReference type="OrthoDB" id="9925821at2"/>
<protein>
    <submittedName>
        <fullName evidence="2">Formiminotetrahydrofolate cyclodeaminase</fullName>
    </submittedName>
</protein>
<comment type="caution">
    <text evidence="2">The sequence shown here is derived from an EMBL/GenBank/DDBJ whole genome shotgun (WGS) entry which is preliminary data.</text>
</comment>
<dbReference type="AlphaFoldDB" id="A0A4R2QSE7"/>
<dbReference type="EMBL" id="SLXQ01000006">
    <property type="protein sequence ID" value="TCP52044.1"/>
    <property type="molecule type" value="Genomic_DNA"/>
</dbReference>